<keyword evidence="6" id="KW-0067">ATP-binding</keyword>
<keyword evidence="5" id="KW-0547">Nucleotide-binding</keyword>
<evidence type="ECO:0000256" key="2">
    <source>
        <dbReference type="ARBA" id="ARBA00022448"/>
    </source>
</evidence>
<dbReference type="Pfam" id="PF00664">
    <property type="entry name" value="ABC_membrane"/>
    <property type="match status" value="1"/>
</dbReference>
<dbReference type="PANTHER" id="PTHR43394">
    <property type="entry name" value="ATP-DEPENDENT PERMEASE MDL1, MITOCHONDRIAL"/>
    <property type="match status" value="1"/>
</dbReference>
<dbReference type="PANTHER" id="PTHR43394:SF1">
    <property type="entry name" value="ATP-BINDING CASSETTE SUB-FAMILY B MEMBER 10, MITOCHONDRIAL"/>
    <property type="match status" value="1"/>
</dbReference>
<dbReference type="GO" id="GO:0015421">
    <property type="term" value="F:ABC-type oligopeptide transporter activity"/>
    <property type="evidence" value="ECO:0007669"/>
    <property type="project" value="TreeGrafter"/>
</dbReference>
<reference evidence="12" key="1">
    <citation type="journal article" date="2011" name="PLoS ONE">
        <title>Variation in tropical reef symbiont metagenomes defined by secondary metabolism.</title>
        <authorList>
            <person name="Donia M.S."/>
            <person name="Fricke W.F."/>
            <person name="Ravel J."/>
            <person name="Schmidt E.W."/>
        </authorList>
    </citation>
    <scope>NUCLEOTIDE SEQUENCE</scope>
</reference>
<dbReference type="FunFam" id="3.40.50.300:FF:000221">
    <property type="entry name" value="Multidrug ABC transporter ATP-binding protein"/>
    <property type="match status" value="1"/>
</dbReference>
<dbReference type="SMART" id="SM00382">
    <property type="entry name" value="AAA"/>
    <property type="match status" value="1"/>
</dbReference>
<dbReference type="InterPro" id="IPR039421">
    <property type="entry name" value="Type_1_exporter"/>
</dbReference>
<dbReference type="InterPro" id="IPR027417">
    <property type="entry name" value="P-loop_NTPase"/>
</dbReference>
<evidence type="ECO:0000313" key="12">
    <source>
        <dbReference type="EMBL" id="AEH57206.1"/>
    </source>
</evidence>
<dbReference type="InterPro" id="IPR003439">
    <property type="entry name" value="ABC_transporter-like_ATP-bd"/>
</dbReference>
<feature type="transmembrane region" description="Helical" evidence="9">
    <location>
        <begin position="124"/>
        <end position="144"/>
    </location>
</feature>
<feature type="transmembrane region" description="Helical" evidence="9">
    <location>
        <begin position="263"/>
        <end position="282"/>
    </location>
</feature>
<feature type="domain" description="ABC transporter" evidence="10">
    <location>
        <begin position="441"/>
        <end position="675"/>
    </location>
</feature>
<keyword evidence="3" id="KW-1003">Cell membrane</keyword>
<evidence type="ECO:0000256" key="6">
    <source>
        <dbReference type="ARBA" id="ARBA00022840"/>
    </source>
</evidence>
<feature type="transmembrane region" description="Helical" evidence="9">
    <location>
        <begin position="12"/>
        <end position="33"/>
    </location>
</feature>
<dbReference type="InterPro" id="IPR003593">
    <property type="entry name" value="AAA+_ATPase"/>
</dbReference>
<keyword evidence="8 9" id="KW-0472">Membrane</keyword>
<dbReference type="SUPFAM" id="SSF90123">
    <property type="entry name" value="ABC transporter transmembrane region"/>
    <property type="match status" value="1"/>
</dbReference>
<evidence type="ECO:0000256" key="3">
    <source>
        <dbReference type="ARBA" id="ARBA00022475"/>
    </source>
</evidence>
<dbReference type="GO" id="GO:0016887">
    <property type="term" value="F:ATP hydrolysis activity"/>
    <property type="evidence" value="ECO:0007669"/>
    <property type="project" value="InterPro"/>
</dbReference>
<comment type="subcellular location">
    <subcellularLocation>
        <location evidence="1">Cell membrane</location>
        <topology evidence="1">Multi-pass membrane protein</topology>
    </subcellularLocation>
</comment>
<dbReference type="Pfam" id="PF00005">
    <property type="entry name" value="ABC_tran"/>
    <property type="match status" value="1"/>
</dbReference>
<feature type="transmembrane region" description="Helical" evidence="9">
    <location>
        <begin position="369"/>
        <end position="386"/>
    </location>
</feature>
<evidence type="ECO:0000256" key="4">
    <source>
        <dbReference type="ARBA" id="ARBA00022692"/>
    </source>
</evidence>
<feature type="domain" description="ABC transmembrane type-1" evidence="11">
    <location>
        <begin position="125"/>
        <end position="399"/>
    </location>
</feature>
<protein>
    <submittedName>
        <fullName evidence="12">Putative ABC transporter</fullName>
    </submittedName>
</protein>
<dbReference type="Gene3D" id="3.40.50.300">
    <property type="entry name" value="P-loop containing nucleotide triphosphate hydrolases"/>
    <property type="match status" value="1"/>
</dbReference>
<dbReference type="PROSITE" id="PS50893">
    <property type="entry name" value="ABC_TRANSPORTER_2"/>
    <property type="match status" value="1"/>
</dbReference>
<feature type="transmembrane region" description="Helical" evidence="9">
    <location>
        <begin position="164"/>
        <end position="181"/>
    </location>
</feature>
<dbReference type="CDD" id="cd07346">
    <property type="entry name" value="ABC_6TM_exporters"/>
    <property type="match status" value="1"/>
</dbReference>
<dbReference type="Gene3D" id="1.20.1560.10">
    <property type="entry name" value="ABC transporter type 1, transmembrane domain"/>
    <property type="match status" value="1"/>
</dbReference>
<dbReference type="PROSITE" id="PS00211">
    <property type="entry name" value="ABC_TRANSPORTER_1"/>
    <property type="match status" value="1"/>
</dbReference>
<gene>
    <name evidence="12" type="primary">prnP</name>
</gene>
<dbReference type="GO" id="GO:0005524">
    <property type="term" value="F:ATP binding"/>
    <property type="evidence" value="ECO:0007669"/>
    <property type="project" value="UniProtKB-KW"/>
</dbReference>
<name>G0XS38_PRODI</name>
<evidence type="ECO:0000259" key="11">
    <source>
        <dbReference type="PROSITE" id="PS50929"/>
    </source>
</evidence>
<evidence type="ECO:0000256" key="8">
    <source>
        <dbReference type="ARBA" id="ARBA00023136"/>
    </source>
</evidence>
<dbReference type="PROSITE" id="PS50929">
    <property type="entry name" value="ABC_TM1F"/>
    <property type="match status" value="1"/>
</dbReference>
<dbReference type="InterPro" id="IPR017871">
    <property type="entry name" value="ABC_transporter-like_CS"/>
</dbReference>
<dbReference type="AlphaFoldDB" id="G0XS38"/>
<proteinExistence type="predicted"/>
<feature type="transmembrane region" description="Helical" evidence="9">
    <location>
        <begin position="341"/>
        <end position="363"/>
    </location>
</feature>
<dbReference type="InterPro" id="IPR011527">
    <property type="entry name" value="ABC1_TM_dom"/>
</dbReference>
<organism evidence="12">
    <name type="scientific">Prochloron didemni P1-Palau</name>
    <dbReference type="NCBI Taxonomy" id="910450"/>
    <lineage>
        <taxon>Bacteria</taxon>
        <taxon>Bacillati</taxon>
        <taxon>Cyanobacteriota</taxon>
        <taxon>Cyanophyceae</taxon>
        <taxon>Oscillatoriophycideae</taxon>
        <taxon>Chroococcales</taxon>
        <taxon>Prochloraceae</taxon>
        <taxon>Prochloron</taxon>
    </lineage>
</organism>
<dbReference type="SUPFAM" id="SSF52540">
    <property type="entry name" value="P-loop containing nucleoside triphosphate hydrolases"/>
    <property type="match status" value="1"/>
</dbReference>
<accession>G0XS38</accession>
<evidence type="ECO:0000256" key="9">
    <source>
        <dbReference type="SAM" id="Phobius"/>
    </source>
</evidence>
<dbReference type="EMBL" id="HQ407366">
    <property type="protein sequence ID" value="AEH57206.1"/>
    <property type="molecule type" value="Genomic_DNA"/>
</dbReference>
<feature type="transmembrane region" description="Helical" evidence="9">
    <location>
        <begin position="239"/>
        <end position="257"/>
    </location>
</feature>
<evidence type="ECO:0000256" key="5">
    <source>
        <dbReference type="ARBA" id="ARBA00022741"/>
    </source>
</evidence>
<sequence length="677" mass="75059">MIYEFNDTNILIVSFLIIGSLAAGSWGVTQYINRRKTALLLNRIGQSQPVETSLFQQLAPDRLVRPSPKVRTKQDSADCSPWKNRVILPGSKPKQQNSWRITLDKLISETRLVVKYMRRYWTPYWAISILSVICLMSSSVYQLFFSQMLGVIVDQGATAMTSSVIKLAVGLPLFLGLVLLGERLTARLTSRIANDIRYDLFSHLQVLSQDFHKDAKSGDLLAHFSTDMEKIERAMGKEIILGISDLILVVIIFGIMLGVNGVLALLSLLPIVVMLPVIARSVRYVSETGLRKNQQKALMMDAVQEGLRGQMMIAGYGLQSIFGGYFGGELKKLEDADTEGLFGITLVQQISLFSVYFLSVLVLGVGTSLVLSGRLTIGTLLAFWGFSRGMYDRLSWFLNIRLTRWIEASVGLQRIDPILQQQPTIVDGDEAYPLPPFQHQLCFEQLCFGYDRQQHQLQDLNLTIKAGQFVAFVGPSGAGKSTIFNLLMRFYDVSQGRIIIDGHDLRQVTQASLRKQIGVVLQETFLFNTTIMDNICIVKPDATEAEAIAAAQAAEVHDFILSLPEGYQTVVGEGGGRLSGGQRQRIAIARALLYNPPILLLDEPTSSLSPEMANSINQAIAALGGQHTVILITHQLQGAVNADQIFVLEQGQLVEQGTHPQLLASQGLYYHLWNVQN</sequence>
<evidence type="ECO:0000256" key="7">
    <source>
        <dbReference type="ARBA" id="ARBA00022989"/>
    </source>
</evidence>
<evidence type="ECO:0000259" key="10">
    <source>
        <dbReference type="PROSITE" id="PS50893"/>
    </source>
</evidence>
<keyword evidence="4 9" id="KW-0812">Transmembrane</keyword>
<evidence type="ECO:0000256" key="1">
    <source>
        <dbReference type="ARBA" id="ARBA00004651"/>
    </source>
</evidence>
<keyword evidence="7 9" id="KW-1133">Transmembrane helix</keyword>
<keyword evidence="2" id="KW-0813">Transport</keyword>
<dbReference type="InterPro" id="IPR036640">
    <property type="entry name" value="ABC1_TM_sf"/>
</dbReference>
<dbReference type="GO" id="GO:0005886">
    <property type="term" value="C:plasma membrane"/>
    <property type="evidence" value="ECO:0007669"/>
    <property type="project" value="UniProtKB-SubCell"/>
</dbReference>